<keyword evidence="2 6" id="KW-0698">rRNA processing</keyword>
<comment type="similarity">
    <text evidence="6">Belongs to the methyltransferase superfamily. RNA methyltransferase RsmG family.</text>
</comment>
<feature type="binding site" evidence="6">
    <location>
        <begin position="120"/>
        <end position="121"/>
    </location>
    <ligand>
        <name>S-adenosyl-L-methionine</name>
        <dbReference type="ChEBI" id="CHEBI:59789"/>
    </ligand>
</feature>
<reference evidence="7 8" key="1">
    <citation type="submission" date="2017-04" db="EMBL/GenBank/DDBJ databases">
        <authorList>
            <person name="Afonso C.L."/>
            <person name="Miller P.J."/>
            <person name="Scott M.A."/>
            <person name="Spackman E."/>
            <person name="Goraichik I."/>
            <person name="Dimitrov K.M."/>
            <person name="Suarez D.L."/>
            <person name="Swayne D.E."/>
        </authorList>
    </citation>
    <scope>NUCLEOTIDE SEQUENCE [LARGE SCALE GENOMIC DNA]</scope>
    <source>
        <strain evidence="7 8">CGMCC 1.12644</strain>
    </source>
</reference>
<feature type="binding site" evidence="6">
    <location>
        <position position="66"/>
    </location>
    <ligand>
        <name>S-adenosyl-L-methionine</name>
        <dbReference type="ChEBI" id="CHEBI:59789"/>
    </ligand>
</feature>
<dbReference type="EC" id="2.1.1.170" evidence="6"/>
<evidence type="ECO:0000256" key="6">
    <source>
        <dbReference type="HAMAP-Rule" id="MF_00074"/>
    </source>
</evidence>
<dbReference type="InterPro" id="IPR003682">
    <property type="entry name" value="rRNA_ssu_MeTfrase_G"/>
</dbReference>
<accession>A0A1W2A741</accession>
<dbReference type="STRING" id="1387277.SAMN06295998_102487"/>
<dbReference type="GO" id="GO:0005829">
    <property type="term" value="C:cytosol"/>
    <property type="evidence" value="ECO:0007669"/>
    <property type="project" value="TreeGrafter"/>
</dbReference>
<evidence type="ECO:0000256" key="1">
    <source>
        <dbReference type="ARBA" id="ARBA00022490"/>
    </source>
</evidence>
<dbReference type="HAMAP" id="MF_00074">
    <property type="entry name" value="16SrRNA_methyltr_G"/>
    <property type="match status" value="1"/>
</dbReference>
<evidence type="ECO:0000256" key="2">
    <source>
        <dbReference type="ARBA" id="ARBA00022552"/>
    </source>
</evidence>
<comment type="caution">
    <text evidence="6">Lacks conserved residue(s) required for the propagation of feature annotation.</text>
</comment>
<dbReference type="GO" id="GO:0070043">
    <property type="term" value="F:rRNA (guanine-N7-)-methyltransferase activity"/>
    <property type="evidence" value="ECO:0007669"/>
    <property type="project" value="UniProtKB-UniRule"/>
</dbReference>
<keyword evidence="5 6" id="KW-0949">S-adenosyl-L-methionine</keyword>
<evidence type="ECO:0000313" key="7">
    <source>
        <dbReference type="EMBL" id="SMC56393.1"/>
    </source>
</evidence>
<keyword evidence="8" id="KW-1185">Reference proteome</keyword>
<comment type="subcellular location">
    <subcellularLocation>
        <location evidence="6">Cytoplasm</location>
    </subcellularLocation>
</comment>
<comment type="function">
    <text evidence="6">Specifically methylates the N7 position of guanine in position 527 of 16S rRNA.</text>
</comment>
<evidence type="ECO:0000256" key="5">
    <source>
        <dbReference type="ARBA" id="ARBA00022691"/>
    </source>
</evidence>
<organism evidence="7 8">
    <name type="scientific">Primorskyibacter flagellatus</name>
    <dbReference type="NCBI Taxonomy" id="1387277"/>
    <lineage>
        <taxon>Bacteria</taxon>
        <taxon>Pseudomonadati</taxon>
        <taxon>Pseudomonadota</taxon>
        <taxon>Alphaproteobacteria</taxon>
        <taxon>Rhodobacterales</taxon>
        <taxon>Roseobacteraceae</taxon>
        <taxon>Primorskyibacter</taxon>
    </lineage>
</organism>
<feature type="binding site" evidence="6">
    <location>
        <position position="71"/>
    </location>
    <ligand>
        <name>S-adenosyl-L-methionine</name>
        <dbReference type="ChEBI" id="CHEBI:59789"/>
    </ligand>
</feature>
<evidence type="ECO:0000256" key="4">
    <source>
        <dbReference type="ARBA" id="ARBA00022679"/>
    </source>
</evidence>
<evidence type="ECO:0000313" key="8">
    <source>
        <dbReference type="Proteomes" id="UP000192330"/>
    </source>
</evidence>
<gene>
    <name evidence="6" type="primary">rsmG</name>
    <name evidence="7" type="ORF">SAMN06295998_102487</name>
</gene>
<dbReference type="EMBL" id="FWYD01000002">
    <property type="protein sequence ID" value="SMC56393.1"/>
    <property type="molecule type" value="Genomic_DNA"/>
</dbReference>
<feature type="binding site" evidence="6">
    <location>
        <position position="134"/>
    </location>
    <ligand>
        <name>S-adenosyl-L-methionine</name>
        <dbReference type="ChEBI" id="CHEBI:59789"/>
    </ligand>
</feature>
<name>A0A1W2A741_9RHOB</name>
<dbReference type="SUPFAM" id="SSF53335">
    <property type="entry name" value="S-adenosyl-L-methionine-dependent methyltransferases"/>
    <property type="match status" value="1"/>
</dbReference>
<keyword evidence="4 6" id="KW-0808">Transferase</keyword>
<dbReference type="PANTHER" id="PTHR31760">
    <property type="entry name" value="S-ADENOSYL-L-METHIONINE-DEPENDENT METHYLTRANSFERASES SUPERFAMILY PROTEIN"/>
    <property type="match status" value="1"/>
</dbReference>
<dbReference type="PANTHER" id="PTHR31760:SF0">
    <property type="entry name" value="S-ADENOSYL-L-METHIONINE-DEPENDENT METHYLTRANSFERASES SUPERFAMILY PROTEIN"/>
    <property type="match status" value="1"/>
</dbReference>
<dbReference type="NCBIfam" id="TIGR00138">
    <property type="entry name" value="rsmG_gidB"/>
    <property type="match status" value="1"/>
</dbReference>
<evidence type="ECO:0000256" key="3">
    <source>
        <dbReference type="ARBA" id="ARBA00022603"/>
    </source>
</evidence>
<dbReference type="Gene3D" id="3.40.50.150">
    <property type="entry name" value="Vaccinia Virus protein VP39"/>
    <property type="match status" value="1"/>
</dbReference>
<comment type="catalytic activity">
    <reaction evidence="6">
        <text>guanosine(527) in 16S rRNA + S-adenosyl-L-methionine = N(7)-methylguanosine(527) in 16S rRNA + S-adenosyl-L-homocysteine</text>
        <dbReference type="Rhea" id="RHEA:42732"/>
        <dbReference type="Rhea" id="RHEA-COMP:10209"/>
        <dbReference type="Rhea" id="RHEA-COMP:10210"/>
        <dbReference type="ChEBI" id="CHEBI:57856"/>
        <dbReference type="ChEBI" id="CHEBI:59789"/>
        <dbReference type="ChEBI" id="CHEBI:74269"/>
        <dbReference type="ChEBI" id="CHEBI:74480"/>
        <dbReference type="EC" id="2.1.1.170"/>
    </reaction>
</comment>
<dbReference type="InterPro" id="IPR029063">
    <property type="entry name" value="SAM-dependent_MTases_sf"/>
</dbReference>
<sequence>MMRSLNVSRETYEKLQRYVDLLLAWTAKINLISKKSASDVWHRHIIDSIQVFQSIEHPSKTWLDLGSGGGLPGLVVAILATEASPEMKTVLVESDLRKAAFLRNVIRKLDLHATVMSERIENLDPLKANVVSARALADLDTLLSFANLHLAYDGTAIFSKGEKWQKEVDKARESWRFDLDVIQSKTDPMAAILKIGGISRV</sequence>
<dbReference type="Proteomes" id="UP000192330">
    <property type="component" value="Unassembled WGS sequence"/>
</dbReference>
<protein>
    <recommendedName>
        <fullName evidence="6">Ribosomal RNA small subunit methyltransferase G</fullName>
        <ecNumber evidence="6">2.1.1.170</ecNumber>
    </recommendedName>
    <alternativeName>
        <fullName evidence="6">16S rRNA 7-methylguanosine methyltransferase</fullName>
        <shortName evidence="6">16S rRNA m7G methyltransferase</shortName>
    </alternativeName>
</protein>
<dbReference type="AlphaFoldDB" id="A0A1W2A741"/>
<dbReference type="PIRSF" id="PIRSF003078">
    <property type="entry name" value="GidB"/>
    <property type="match status" value="1"/>
</dbReference>
<proteinExistence type="inferred from homology"/>
<keyword evidence="3 6" id="KW-0489">Methyltransferase</keyword>
<keyword evidence="1 6" id="KW-0963">Cytoplasm</keyword>
<dbReference type="Pfam" id="PF02527">
    <property type="entry name" value="GidB"/>
    <property type="match status" value="1"/>
</dbReference>